<name>A0A1Y1S2Q1_9SPIO</name>
<dbReference type="RefSeq" id="WP_083047176.1">
    <property type="nucleotide sequence ID" value="NZ_MWQY01000001.1"/>
</dbReference>
<evidence type="ECO:0000256" key="1">
    <source>
        <dbReference type="ARBA" id="ARBA00008279"/>
    </source>
</evidence>
<dbReference type="PANTHER" id="PTHR43834:SF6">
    <property type="entry name" value="GTPASE DER"/>
    <property type="match status" value="1"/>
</dbReference>
<dbReference type="InterPro" id="IPR016484">
    <property type="entry name" value="GTPase_Der"/>
</dbReference>
<evidence type="ECO:0000256" key="5">
    <source>
        <dbReference type="ARBA" id="ARBA00022741"/>
    </source>
</evidence>
<dbReference type="InterPro" id="IPR031166">
    <property type="entry name" value="G_ENGA"/>
</dbReference>
<dbReference type="FunFam" id="3.40.50.300:FF:000040">
    <property type="entry name" value="GTPase Der"/>
    <property type="match status" value="1"/>
</dbReference>
<dbReference type="Proteomes" id="UP000192343">
    <property type="component" value="Unassembled WGS sequence"/>
</dbReference>
<dbReference type="HAMAP" id="MF_00195">
    <property type="entry name" value="GTPase_Der"/>
    <property type="match status" value="1"/>
</dbReference>
<protein>
    <recommendedName>
        <fullName evidence="2 8">GTPase Der</fullName>
    </recommendedName>
    <alternativeName>
        <fullName evidence="7 8">GTP-binding protein EngA</fullName>
    </alternativeName>
</protein>
<evidence type="ECO:0000256" key="6">
    <source>
        <dbReference type="ARBA" id="ARBA00023134"/>
    </source>
</evidence>
<evidence type="ECO:0000313" key="13">
    <source>
        <dbReference type="Proteomes" id="UP000192343"/>
    </source>
</evidence>
<dbReference type="InterPro" id="IPR032859">
    <property type="entry name" value="KH_dom-like"/>
</dbReference>
<dbReference type="PRINTS" id="PR00326">
    <property type="entry name" value="GTP1OBG"/>
</dbReference>
<keyword evidence="4 10" id="KW-0677">Repeat</keyword>
<feature type="binding site" evidence="8">
    <location>
        <begin position="191"/>
        <end position="198"/>
    </location>
    <ligand>
        <name>GTP</name>
        <dbReference type="ChEBI" id="CHEBI:37565"/>
        <label>2</label>
    </ligand>
</feature>
<dbReference type="NCBIfam" id="TIGR00231">
    <property type="entry name" value="small_GTP"/>
    <property type="match status" value="2"/>
</dbReference>
<feature type="domain" description="EngA-type G" evidence="11">
    <location>
        <begin position="185"/>
        <end position="360"/>
    </location>
</feature>
<reference evidence="12 13" key="1">
    <citation type="submission" date="2017-03" db="EMBL/GenBank/DDBJ databases">
        <title>Draft Genome sequence of Marispirochaeta sp. strain JC444.</title>
        <authorList>
            <person name="Shivani Y."/>
            <person name="Subhash Y."/>
            <person name="Sasikala C."/>
            <person name="Ramana C."/>
        </authorList>
    </citation>
    <scope>NUCLEOTIDE SEQUENCE [LARGE SCALE GENOMIC DNA]</scope>
    <source>
        <strain evidence="12 13">JC444</strain>
    </source>
</reference>
<dbReference type="InterPro" id="IPR015946">
    <property type="entry name" value="KH_dom-like_a/b"/>
</dbReference>
<evidence type="ECO:0000256" key="8">
    <source>
        <dbReference type="HAMAP-Rule" id="MF_00195"/>
    </source>
</evidence>
<dbReference type="EMBL" id="MWQY01000001">
    <property type="protein sequence ID" value="ORC38241.1"/>
    <property type="molecule type" value="Genomic_DNA"/>
</dbReference>
<gene>
    <name evidence="8" type="primary">der</name>
    <name evidence="12" type="ORF">B4O97_00345</name>
</gene>
<comment type="similarity">
    <text evidence="1 8 9 10">Belongs to the TRAFAC class TrmE-Era-EngA-EngB-Septin-like GTPase superfamily. EngA (Der) GTPase family.</text>
</comment>
<feature type="binding site" evidence="8">
    <location>
        <begin position="20"/>
        <end position="27"/>
    </location>
    <ligand>
        <name>GTP</name>
        <dbReference type="ChEBI" id="CHEBI:37565"/>
        <label>1</label>
    </ligand>
</feature>
<feature type="binding site" evidence="8">
    <location>
        <begin position="128"/>
        <end position="131"/>
    </location>
    <ligand>
        <name>GTP</name>
        <dbReference type="ChEBI" id="CHEBI:37565"/>
        <label>1</label>
    </ligand>
</feature>
<evidence type="ECO:0000256" key="10">
    <source>
        <dbReference type="RuleBase" id="RU004481"/>
    </source>
</evidence>
<evidence type="ECO:0000256" key="3">
    <source>
        <dbReference type="ARBA" id="ARBA00022517"/>
    </source>
</evidence>
<dbReference type="PANTHER" id="PTHR43834">
    <property type="entry name" value="GTPASE DER"/>
    <property type="match status" value="1"/>
</dbReference>
<dbReference type="NCBIfam" id="TIGR03594">
    <property type="entry name" value="GTPase_EngA"/>
    <property type="match status" value="1"/>
</dbReference>
<sequence>MQDIISKATPDSLPRVVIVGRPNVGKSTLFNRLIGHRVAITDPTPGVTRDPVEARWDREAGPVMLIDTGGYKLDHKDLDELVTLRSLRTLNDADCIVLVLDVTEITPEDESFIEHLRPYTERVIVAVNKVDHETREALVYNFHSLGFSRVIGISSAHGLGIQDLVDGITEIIPEGSVFQGEDPAIRLAILGKPNTGKSTLLNRLCNDERSIVSDIPGTTRDVVEGTFLYRKTLYKVLDTAGIRRRVKVTDQVEYYSVNRAIAAIERADIIFLLIDALTGLSDQDKKIANLIVKRGRGVVLVLNKWDLMSGIANEGQAVEDRVRFLFPMLEFAPLVRISAREGEGIDNLLNTAYKVWKQLNKRVDTGELNRKLAEWTEHYDPPRDRRGQFRTKYMTQVRTNPVSFTLFVNRPKGFPAGYLQYLKNRLRKDLGFNSIPLDIHLKG</sequence>
<evidence type="ECO:0000256" key="2">
    <source>
        <dbReference type="ARBA" id="ARBA00020953"/>
    </source>
</evidence>
<evidence type="ECO:0000256" key="4">
    <source>
        <dbReference type="ARBA" id="ARBA00022737"/>
    </source>
</evidence>
<comment type="caution">
    <text evidence="12">The sequence shown here is derived from an EMBL/GenBank/DDBJ whole genome shotgun (WGS) entry which is preliminary data.</text>
</comment>
<dbReference type="Pfam" id="PF01926">
    <property type="entry name" value="MMR_HSR1"/>
    <property type="match status" value="2"/>
</dbReference>
<dbReference type="InterPro" id="IPR005225">
    <property type="entry name" value="Small_GTP-bd"/>
</dbReference>
<dbReference type="InterPro" id="IPR003593">
    <property type="entry name" value="AAA+_ATPase"/>
</dbReference>
<feature type="binding site" evidence="8">
    <location>
        <begin position="67"/>
        <end position="71"/>
    </location>
    <ligand>
        <name>GTP</name>
        <dbReference type="ChEBI" id="CHEBI:37565"/>
        <label>1</label>
    </ligand>
</feature>
<dbReference type="PROSITE" id="PS51712">
    <property type="entry name" value="G_ENGA"/>
    <property type="match status" value="1"/>
</dbReference>
<dbReference type="PIRSF" id="PIRSF006485">
    <property type="entry name" value="GTP-binding_EngA"/>
    <property type="match status" value="1"/>
</dbReference>
<dbReference type="AlphaFoldDB" id="A0A1Y1S2Q1"/>
<keyword evidence="3 8" id="KW-0690">Ribosome biogenesis</keyword>
<keyword evidence="5 8" id="KW-0547">Nucleotide-binding</keyword>
<evidence type="ECO:0000256" key="9">
    <source>
        <dbReference type="PROSITE-ProRule" id="PRU01049"/>
    </source>
</evidence>
<dbReference type="OrthoDB" id="9805918at2"/>
<organism evidence="12 13">
    <name type="scientific">Marispirochaeta aestuarii</name>
    <dbReference type="NCBI Taxonomy" id="1963862"/>
    <lineage>
        <taxon>Bacteria</taxon>
        <taxon>Pseudomonadati</taxon>
        <taxon>Spirochaetota</taxon>
        <taxon>Spirochaetia</taxon>
        <taxon>Spirochaetales</taxon>
        <taxon>Spirochaetaceae</taxon>
        <taxon>Marispirochaeta</taxon>
    </lineage>
</organism>
<comment type="function">
    <text evidence="8 10">GTPase that plays an essential role in the late steps of ribosome biogenesis.</text>
</comment>
<proteinExistence type="inferred from homology"/>
<dbReference type="GO" id="GO:0042254">
    <property type="term" value="P:ribosome biogenesis"/>
    <property type="evidence" value="ECO:0007669"/>
    <property type="project" value="UniProtKB-KW"/>
</dbReference>
<evidence type="ECO:0000313" key="12">
    <source>
        <dbReference type="EMBL" id="ORC38241.1"/>
    </source>
</evidence>
<dbReference type="InterPro" id="IPR006073">
    <property type="entry name" value="GTP-bd"/>
</dbReference>
<accession>A0A1Y1S2Q1</accession>
<dbReference type="CDD" id="cd01894">
    <property type="entry name" value="EngA1"/>
    <property type="match status" value="1"/>
</dbReference>
<comment type="subunit">
    <text evidence="8">Associates with the 50S ribosomal subunit.</text>
</comment>
<feature type="binding site" evidence="8">
    <location>
        <begin position="238"/>
        <end position="242"/>
    </location>
    <ligand>
        <name>GTP</name>
        <dbReference type="ChEBI" id="CHEBI:37565"/>
        <label>2</label>
    </ligand>
</feature>
<keyword evidence="6 8" id="KW-0342">GTP-binding</keyword>
<keyword evidence="13" id="KW-1185">Reference proteome</keyword>
<dbReference type="SUPFAM" id="SSF52540">
    <property type="entry name" value="P-loop containing nucleoside triphosphate hydrolases"/>
    <property type="match status" value="2"/>
</dbReference>
<dbReference type="Gene3D" id="3.30.300.20">
    <property type="match status" value="1"/>
</dbReference>
<dbReference type="Pfam" id="PF14714">
    <property type="entry name" value="KH_dom-like"/>
    <property type="match status" value="1"/>
</dbReference>
<evidence type="ECO:0000256" key="7">
    <source>
        <dbReference type="ARBA" id="ARBA00032345"/>
    </source>
</evidence>
<dbReference type="STRING" id="1963862.B4O97_00345"/>
<dbReference type="CDD" id="cd01895">
    <property type="entry name" value="EngA2"/>
    <property type="match status" value="1"/>
</dbReference>
<feature type="binding site" evidence="8">
    <location>
        <begin position="303"/>
        <end position="306"/>
    </location>
    <ligand>
        <name>GTP</name>
        <dbReference type="ChEBI" id="CHEBI:37565"/>
        <label>2</label>
    </ligand>
</feature>
<dbReference type="Gene3D" id="3.40.50.300">
    <property type="entry name" value="P-loop containing nucleotide triphosphate hydrolases"/>
    <property type="match status" value="2"/>
</dbReference>
<dbReference type="SMART" id="SM00382">
    <property type="entry name" value="AAA"/>
    <property type="match status" value="2"/>
</dbReference>
<dbReference type="InterPro" id="IPR027417">
    <property type="entry name" value="P-loop_NTPase"/>
</dbReference>
<evidence type="ECO:0000259" key="11">
    <source>
        <dbReference type="PROSITE" id="PS51712"/>
    </source>
</evidence>
<dbReference type="GO" id="GO:0005525">
    <property type="term" value="F:GTP binding"/>
    <property type="evidence" value="ECO:0007669"/>
    <property type="project" value="UniProtKB-UniRule"/>
</dbReference>